<dbReference type="Gene3D" id="2.60.40.650">
    <property type="match status" value="1"/>
</dbReference>
<dbReference type="InterPro" id="IPR036374">
    <property type="entry name" value="OxRdtase_Mopterin-bd_sf"/>
</dbReference>
<dbReference type="SUPFAM" id="SSF56524">
    <property type="entry name" value="Oxidoreductase molybdopterin-binding domain"/>
    <property type="match status" value="1"/>
</dbReference>
<dbReference type="AlphaFoldDB" id="A0A8T8HSE9"/>
<evidence type="ECO:0000313" key="6">
    <source>
        <dbReference type="Proteomes" id="UP000671828"/>
    </source>
</evidence>
<dbReference type="Gene3D" id="3.90.420.10">
    <property type="entry name" value="Oxidoreductase, molybdopterin-binding domain"/>
    <property type="match status" value="1"/>
</dbReference>
<dbReference type="EMBL" id="JAFBCL010000001">
    <property type="protein sequence ID" value="MBM7812570.1"/>
    <property type="molecule type" value="Genomic_DNA"/>
</dbReference>
<feature type="signal peptide" evidence="2">
    <location>
        <begin position="1"/>
        <end position="19"/>
    </location>
</feature>
<keyword evidence="1" id="KW-1133">Transmembrane helix</keyword>
<dbReference type="GO" id="GO:0006790">
    <property type="term" value="P:sulfur compound metabolic process"/>
    <property type="evidence" value="ECO:0007669"/>
    <property type="project" value="TreeGrafter"/>
</dbReference>
<dbReference type="GO" id="GO:0020037">
    <property type="term" value="F:heme binding"/>
    <property type="evidence" value="ECO:0007669"/>
    <property type="project" value="TreeGrafter"/>
</dbReference>
<feature type="transmembrane region" description="Helical" evidence="1">
    <location>
        <begin position="152"/>
        <end position="170"/>
    </location>
</feature>
<accession>A0A8T8HSE9</accession>
<feature type="transmembrane region" description="Helical" evidence="1">
    <location>
        <begin position="89"/>
        <end position="108"/>
    </location>
</feature>
<proteinExistence type="predicted"/>
<dbReference type="GO" id="GO:0008482">
    <property type="term" value="F:sulfite oxidase activity"/>
    <property type="evidence" value="ECO:0007669"/>
    <property type="project" value="TreeGrafter"/>
</dbReference>
<evidence type="ECO:0000256" key="2">
    <source>
        <dbReference type="SAM" id="SignalP"/>
    </source>
</evidence>
<organism evidence="5 6">
    <name type="scientific">Saccharothrix algeriensis</name>
    <dbReference type="NCBI Taxonomy" id="173560"/>
    <lineage>
        <taxon>Bacteria</taxon>
        <taxon>Bacillati</taxon>
        <taxon>Actinomycetota</taxon>
        <taxon>Actinomycetes</taxon>
        <taxon>Pseudonocardiales</taxon>
        <taxon>Pseudonocardiaceae</taxon>
        <taxon>Saccharothrix</taxon>
    </lineage>
</organism>
<dbReference type="PANTHER" id="PTHR19372:SF7">
    <property type="entry name" value="SULFITE OXIDASE, MITOCHONDRIAL"/>
    <property type="match status" value="1"/>
</dbReference>
<dbReference type="SUPFAM" id="SSF81296">
    <property type="entry name" value="E set domains"/>
    <property type="match status" value="1"/>
</dbReference>
<dbReference type="Proteomes" id="UP001195724">
    <property type="component" value="Unassembled WGS sequence"/>
</dbReference>
<evidence type="ECO:0000313" key="5">
    <source>
        <dbReference type="EMBL" id="QTR01299.1"/>
    </source>
</evidence>
<dbReference type="RefSeq" id="WP_204843327.1">
    <property type="nucleotide sequence ID" value="NZ_JAFBCL010000001.1"/>
</dbReference>
<keyword evidence="7" id="KW-1185">Reference proteome</keyword>
<evidence type="ECO:0000313" key="4">
    <source>
        <dbReference type="EMBL" id="MBM7812570.1"/>
    </source>
</evidence>
<gene>
    <name evidence="5" type="ORF">J7S33_17685</name>
    <name evidence="4" type="ORF">JOE68_003435</name>
</gene>
<reference evidence="4 7" key="1">
    <citation type="submission" date="2021-01" db="EMBL/GenBank/DDBJ databases">
        <title>Sequencing the genomes of 1000 actinobacteria strains.</title>
        <authorList>
            <person name="Klenk H.-P."/>
        </authorList>
    </citation>
    <scope>NUCLEOTIDE SEQUENCE [LARGE SCALE GENOMIC DNA]</scope>
    <source>
        <strain evidence="4 7">DSM 44581</strain>
    </source>
</reference>
<dbReference type="InterPro" id="IPR014756">
    <property type="entry name" value="Ig_E-set"/>
</dbReference>
<dbReference type="InterPro" id="IPR000572">
    <property type="entry name" value="OxRdtase_Mopterin-bd_dom"/>
</dbReference>
<name>A0A8T8HSE9_9PSEU</name>
<evidence type="ECO:0000313" key="7">
    <source>
        <dbReference type="Proteomes" id="UP001195724"/>
    </source>
</evidence>
<evidence type="ECO:0000259" key="3">
    <source>
        <dbReference type="Pfam" id="PF00174"/>
    </source>
</evidence>
<keyword evidence="1" id="KW-0812">Transmembrane</keyword>
<dbReference type="PANTHER" id="PTHR19372">
    <property type="entry name" value="SULFITE REDUCTASE"/>
    <property type="match status" value="1"/>
</dbReference>
<feature type="transmembrane region" description="Helical" evidence="1">
    <location>
        <begin position="114"/>
        <end position="132"/>
    </location>
</feature>
<feature type="transmembrane region" description="Helical" evidence="1">
    <location>
        <begin position="64"/>
        <end position="84"/>
    </location>
</feature>
<reference evidence="5" key="2">
    <citation type="submission" date="2021-04" db="EMBL/GenBank/DDBJ databases">
        <title>Saccharothrix algeriensis WGS.</title>
        <authorList>
            <person name="Stuskova K."/>
            <person name="Hakalova E."/>
            <person name="Tebbal A.B."/>
            <person name="Eichmeier A."/>
        </authorList>
    </citation>
    <scope>NUCLEOTIDE SEQUENCE</scope>
    <source>
        <strain evidence="5">NRRL B-24137</strain>
    </source>
</reference>
<protein>
    <submittedName>
        <fullName evidence="4">DMSO/TMAO reductase YedYZ molybdopterin-dependent catalytic subunit</fullName>
    </submittedName>
    <submittedName>
        <fullName evidence="5">Molybdopterin-dependent oxidoreductase</fullName>
    </submittedName>
</protein>
<dbReference type="Pfam" id="PF00174">
    <property type="entry name" value="Oxidored_molyb"/>
    <property type="match status" value="1"/>
</dbReference>
<keyword evidence="1" id="KW-0472">Membrane</keyword>
<sequence length="496" mass="51967">MKRWTAALTGILGVAAALAAGHLVAALVGPTASPFLAVGNTAIDFTPGPLKDFAIRAFGVHDKLVLLVGMAVVLLAVAVAAGLLSRRSALPGTVLAVALGLVGVAAVLHRPDLGQLAVLAPVAAGVAGVLVFRWLHGLAAHPGRASASRRGFLLAAGASAVAGVAGRFLGTRTDVEGSRRAVGDLTPAEPAPPIPDGADFAADGTPGFITRNEDFYRVDTALSVPRLRAEDWVLRVHGMVDRELTLRYGDLRDRPLVERTITMTCVSNEVGGPYTSTANFVGVPLRDVLLEAGVRAGADQLFSTSADGWTAGTPVDVVLEEDRGALIALGMNGEPLPVEHGFPARLVVPGLYGFVSATKWVVDLELTTFEARSSYWLDRGWGQRAPIKVMSRIDRPKGLSAVRGRVVVAGVAWAQPVGVAKVEVRVDGGGWQPTRLSTAVNGSTWRMWRVELDLAPGAHTVECRATDGAGSTQPSERVDPVPDGATGWHSIFFTVE</sequence>
<evidence type="ECO:0000256" key="1">
    <source>
        <dbReference type="SAM" id="Phobius"/>
    </source>
</evidence>
<feature type="chain" id="PRO_5038897111" evidence="2">
    <location>
        <begin position="20"/>
        <end position="496"/>
    </location>
</feature>
<feature type="domain" description="Oxidoreductase molybdopterin-binding" evidence="3">
    <location>
        <begin position="222"/>
        <end position="375"/>
    </location>
</feature>
<dbReference type="Proteomes" id="UP000671828">
    <property type="component" value="Chromosome"/>
</dbReference>
<dbReference type="GO" id="GO:0043546">
    <property type="term" value="F:molybdopterin cofactor binding"/>
    <property type="evidence" value="ECO:0007669"/>
    <property type="project" value="TreeGrafter"/>
</dbReference>
<dbReference type="EMBL" id="CP072788">
    <property type="protein sequence ID" value="QTR01299.1"/>
    <property type="molecule type" value="Genomic_DNA"/>
</dbReference>
<keyword evidence="2" id="KW-0732">Signal</keyword>